<feature type="transmembrane region" description="Helical" evidence="1">
    <location>
        <begin position="6"/>
        <end position="28"/>
    </location>
</feature>
<dbReference type="AlphaFoldDB" id="A0A3M8PY92"/>
<feature type="transmembrane region" description="Helical" evidence="1">
    <location>
        <begin position="95"/>
        <end position="115"/>
    </location>
</feature>
<keyword evidence="1" id="KW-0472">Membrane</keyword>
<dbReference type="OrthoDB" id="6402954at2"/>
<keyword evidence="1" id="KW-0812">Transmembrane</keyword>
<accession>A0A3M8PY92</accession>
<gene>
    <name evidence="2" type="ORF">EBI00_13895</name>
</gene>
<sequence length="388" mass="45623">MTSFRLSYFGLIVFFSFIILLLISRVLFPFADEPDWIARAPLVLFGDHSLWSPYYIFSNFLNQLNIENSVCQPVAGALSFWAEISSSCTESLEEIIIRFSVTLFVILPILFIIIFRNFFILLMNLVNLRLSKEEWNYRIDSLALTIIFPGILYYLGVLAEEQFFLVVSLYIFLFWGFWLPISLLLMVLSTIDFGNTVVVLFFILSVMFFSKIRNYNRKLFFSFFLFFLFLAYFIGFRFLELFSQISFLGGSFSSKSDAIYQVLNDSDLVEKYPVILRPIITLMSFIFMTPSGVKVPVLYVAIFILIFTLTLKVFRGKNKLLDVYWFVPFFSTIFFVFLFPNYANAKYYVFVMPFLVYASLNYYSRNVVFVFFVASTLLVFFHLILYRF</sequence>
<dbReference type="Proteomes" id="UP000280507">
    <property type="component" value="Unassembled WGS sequence"/>
</dbReference>
<reference evidence="2 3" key="1">
    <citation type="journal article" date="2012" name="Int. J. Syst. Evol. Microbiol.">
        <title>Marinomonas hwangdonensis sp. nov., isolated from seawater.</title>
        <authorList>
            <person name="Jung Y.T."/>
            <person name="Oh T.K."/>
            <person name="Yoon J.H."/>
        </authorList>
    </citation>
    <scope>NUCLEOTIDE SEQUENCE [LARGE SCALE GENOMIC DNA]</scope>
    <source>
        <strain evidence="2 3">HDW-15</strain>
    </source>
</reference>
<evidence type="ECO:0000313" key="2">
    <source>
        <dbReference type="EMBL" id="RNF48805.1"/>
    </source>
</evidence>
<feature type="transmembrane region" description="Helical" evidence="1">
    <location>
        <begin position="293"/>
        <end position="311"/>
    </location>
</feature>
<comment type="caution">
    <text evidence="2">The sequence shown here is derived from an EMBL/GenBank/DDBJ whole genome shotgun (WGS) entry which is preliminary data.</text>
</comment>
<evidence type="ECO:0000313" key="3">
    <source>
        <dbReference type="Proteomes" id="UP000280507"/>
    </source>
</evidence>
<evidence type="ECO:0000256" key="1">
    <source>
        <dbReference type="SAM" id="Phobius"/>
    </source>
</evidence>
<feature type="transmembrane region" description="Helical" evidence="1">
    <location>
        <begin position="323"/>
        <end position="343"/>
    </location>
</feature>
<dbReference type="EMBL" id="RIZG01000010">
    <property type="protein sequence ID" value="RNF48805.1"/>
    <property type="molecule type" value="Genomic_DNA"/>
</dbReference>
<feature type="transmembrane region" description="Helical" evidence="1">
    <location>
        <begin position="363"/>
        <end position="386"/>
    </location>
</feature>
<feature type="transmembrane region" description="Helical" evidence="1">
    <location>
        <begin position="219"/>
        <end position="239"/>
    </location>
</feature>
<dbReference type="RefSeq" id="WP_123096550.1">
    <property type="nucleotide sequence ID" value="NZ_RIZG01000010.1"/>
</dbReference>
<keyword evidence="1" id="KW-1133">Transmembrane helix</keyword>
<protein>
    <submittedName>
        <fullName evidence="2">Uncharacterized protein</fullName>
    </submittedName>
</protein>
<proteinExistence type="predicted"/>
<feature type="transmembrane region" description="Helical" evidence="1">
    <location>
        <begin position="163"/>
        <end position="187"/>
    </location>
</feature>
<organism evidence="2 3">
    <name type="scientific">Marinomonas hwangdonensis</name>
    <dbReference type="NCBI Taxonomy" id="1053647"/>
    <lineage>
        <taxon>Bacteria</taxon>
        <taxon>Pseudomonadati</taxon>
        <taxon>Pseudomonadota</taxon>
        <taxon>Gammaproteobacteria</taxon>
        <taxon>Oceanospirillales</taxon>
        <taxon>Oceanospirillaceae</taxon>
        <taxon>Marinomonas</taxon>
    </lineage>
</organism>
<feature type="transmembrane region" description="Helical" evidence="1">
    <location>
        <begin position="135"/>
        <end position="156"/>
    </location>
</feature>
<keyword evidence="3" id="KW-1185">Reference proteome</keyword>
<name>A0A3M8PY92_9GAMM</name>
<feature type="transmembrane region" description="Helical" evidence="1">
    <location>
        <begin position="193"/>
        <end position="212"/>
    </location>
</feature>